<dbReference type="AlphaFoldDB" id="A0A5M6C447"/>
<reference evidence="2" key="2">
    <citation type="submission" date="2024-01" db="EMBL/GenBank/DDBJ databases">
        <title>Comparative genomics of Cryptococcus and Kwoniella reveals pathogenesis evolution and contrasting modes of karyotype evolution via chromosome fusion or intercentromeric recombination.</title>
        <authorList>
            <person name="Coelho M.A."/>
            <person name="David-Palma M."/>
            <person name="Shea T."/>
            <person name="Bowers K."/>
            <person name="McGinley-Smith S."/>
            <person name="Mohammad A.W."/>
            <person name="Gnirke A."/>
            <person name="Yurkov A.M."/>
            <person name="Nowrousian M."/>
            <person name="Sun S."/>
            <person name="Cuomo C.A."/>
            <person name="Heitman J."/>
        </authorList>
    </citation>
    <scope>NUCLEOTIDE SEQUENCE</scope>
    <source>
        <strain evidence="2">CBS 12478</strain>
    </source>
</reference>
<evidence type="ECO:0000313" key="2">
    <source>
        <dbReference type="EMBL" id="WWD15854.1"/>
    </source>
</evidence>
<protein>
    <submittedName>
        <fullName evidence="2">Uncharacterized protein</fullName>
    </submittedName>
</protein>
<evidence type="ECO:0000313" key="3">
    <source>
        <dbReference type="Proteomes" id="UP000322225"/>
    </source>
</evidence>
<sequence>MDYPSVRHSSTYPIGEMSSTGGGSDTTYVPTHTDTLPSTHAENLHIVGHDRSATSATLPYSAEGGTYPSASAVDHQDSSSATDSLSMHKGDSPRHDVKVSVHPWTERNPNLRLEGPLPKFDCTDWPKYVSTHDPPHSFANKEVSAALPPVSDDQQSSTWHRRKPKLKFEEPLPKFQFPQGSSDTSEIGHGHASPQGSIPEATYASKQNLLTRIPINVIRSFETQSPGHVDSQAMDMIEYVQGIQEAAHRDQKSEEILTRVDQRLKMEGLAVLRSAPYPDAAAVSASISAADDSGLGHLTRMEELPGGEEHRDRGRDGV</sequence>
<reference evidence="2" key="1">
    <citation type="submission" date="2017-08" db="EMBL/GenBank/DDBJ databases">
        <authorList>
            <person name="Cuomo C."/>
            <person name="Billmyre B."/>
            <person name="Heitman J."/>
        </authorList>
    </citation>
    <scope>NUCLEOTIDE SEQUENCE</scope>
    <source>
        <strain evidence="2">CBS 12478</strain>
    </source>
</reference>
<gene>
    <name evidence="2" type="ORF">CI109_100278</name>
</gene>
<keyword evidence="3" id="KW-1185">Reference proteome</keyword>
<feature type="compositionally biased region" description="Basic and acidic residues" evidence="1">
    <location>
        <begin position="86"/>
        <end position="97"/>
    </location>
</feature>
<accession>A0A5M6C447</accession>
<feature type="region of interest" description="Disordered" evidence="1">
    <location>
        <begin position="56"/>
        <end position="97"/>
    </location>
</feature>
<dbReference type="RefSeq" id="XP_031862865.1">
    <property type="nucleotide sequence ID" value="XM_032003058.1"/>
</dbReference>
<proteinExistence type="predicted"/>
<organism evidence="2 3">
    <name type="scientific">Kwoniella shandongensis</name>
    <dbReference type="NCBI Taxonomy" id="1734106"/>
    <lineage>
        <taxon>Eukaryota</taxon>
        <taxon>Fungi</taxon>
        <taxon>Dikarya</taxon>
        <taxon>Basidiomycota</taxon>
        <taxon>Agaricomycotina</taxon>
        <taxon>Tremellomycetes</taxon>
        <taxon>Tremellales</taxon>
        <taxon>Cryptococcaceae</taxon>
        <taxon>Kwoniella</taxon>
    </lineage>
</organism>
<feature type="region of interest" description="Disordered" evidence="1">
    <location>
        <begin position="173"/>
        <end position="199"/>
    </location>
</feature>
<feature type="region of interest" description="Disordered" evidence="1">
    <location>
        <begin position="1"/>
        <end position="25"/>
    </location>
</feature>
<evidence type="ECO:0000256" key="1">
    <source>
        <dbReference type="SAM" id="MobiDB-lite"/>
    </source>
</evidence>
<name>A0A5M6C447_9TREE</name>
<feature type="region of interest" description="Disordered" evidence="1">
    <location>
        <begin position="294"/>
        <end position="318"/>
    </location>
</feature>
<dbReference type="KEGG" id="ksn:43587177"/>
<feature type="compositionally biased region" description="Basic and acidic residues" evidence="1">
    <location>
        <begin position="299"/>
        <end position="318"/>
    </location>
</feature>
<dbReference type="Proteomes" id="UP000322225">
    <property type="component" value="Chromosome 1"/>
</dbReference>
<dbReference type="EMBL" id="CP144051">
    <property type="protein sequence ID" value="WWD15854.1"/>
    <property type="molecule type" value="Genomic_DNA"/>
</dbReference>
<dbReference type="GeneID" id="43587177"/>